<protein>
    <recommendedName>
        <fullName evidence="3">DUF4189 domain-containing protein</fullName>
    </recommendedName>
</protein>
<evidence type="ECO:0000313" key="7">
    <source>
        <dbReference type="Proteomes" id="UP000233748"/>
    </source>
</evidence>
<dbReference type="EMBL" id="PHKW01000029">
    <property type="protein sequence ID" value="PKV14849.1"/>
    <property type="molecule type" value="Genomic_DNA"/>
</dbReference>
<gene>
    <name evidence="4" type="ORF">XpruCFBP8353_22610</name>
    <name evidence="5" type="ORF">XpruCFBP8354_22755</name>
</gene>
<dbReference type="Pfam" id="PF13827">
    <property type="entry name" value="DUF4189"/>
    <property type="match status" value="1"/>
</dbReference>
<proteinExistence type="predicted"/>
<keyword evidence="2" id="KW-0732">Signal</keyword>
<feature type="domain" description="DUF4189" evidence="3">
    <location>
        <begin position="61"/>
        <end position="155"/>
    </location>
</feature>
<dbReference type="AlphaFoldDB" id="A0A2N3RDL8"/>
<evidence type="ECO:0000313" key="4">
    <source>
        <dbReference type="EMBL" id="PKV10589.1"/>
    </source>
</evidence>
<feature type="signal peptide" evidence="2">
    <location>
        <begin position="1"/>
        <end position="20"/>
    </location>
</feature>
<dbReference type="Proteomes" id="UP000233748">
    <property type="component" value="Unassembled WGS sequence"/>
</dbReference>
<dbReference type="OrthoDB" id="6008701at2"/>
<keyword evidence="7" id="KW-1185">Reference proteome</keyword>
<evidence type="ECO:0000256" key="2">
    <source>
        <dbReference type="SAM" id="SignalP"/>
    </source>
</evidence>
<dbReference type="RefSeq" id="WP_101365208.1">
    <property type="nucleotide sequence ID" value="NZ_PHKV01000028.1"/>
</dbReference>
<feature type="chain" id="PRO_5014962931" description="DUF4189 domain-containing protein" evidence="2">
    <location>
        <begin position="21"/>
        <end position="163"/>
    </location>
</feature>
<dbReference type="EMBL" id="PHKV01000028">
    <property type="protein sequence ID" value="PKV10589.1"/>
    <property type="molecule type" value="Genomic_DNA"/>
</dbReference>
<evidence type="ECO:0000313" key="6">
    <source>
        <dbReference type="Proteomes" id="UP000233720"/>
    </source>
</evidence>
<name>A0A2N3RDL8_9XANT</name>
<dbReference type="InterPro" id="IPR025240">
    <property type="entry name" value="DUF4189"/>
</dbReference>
<reference evidence="6 7" key="1">
    <citation type="submission" date="2017-11" db="EMBL/GenBank/DDBJ databases">
        <title>Xanthomonas prunicola sp. nov., a novel pathogen that affects nectarine (Prunus persica var. nectarine) trees.</title>
        <authorList>
            <person name="Lopez M."/>
            <person name="Lopez-Soriano P."/>
            <person name="Garita-Cambronero J."/>
            <person name="Beltran C."/>
            <person name="Taghouti G."/>
            <person name="Portier P."/>
            <person name="Cubero J."/>
            <person name="Fischer-Le Saux M."/>
            <person name="Marco-Noales E."/>
        </authorList>
    </citation>
    <scope>NUCLEOTIDE SEQUENCE [LARGE SCALE GENOMIC DNA]</scope>
    <source>
        <strain evidence="4 6">CFBP8353</strain>
        <strain evidence="5 7">CFBP8354</strain>
    </source>
</reference>
<organism evidence="4 6">
    <name type="scientific">Xanthomonas prunicola</name>
    <dbReference type="NCBI Taxonomy" id="2053930"/>
    <lineage>
        <taxon>Bacteria</taxon>
        <taxon>Pseudomonadati</taxon>
        <taxon>Pseudomonadota</taxon>
        <taxon>Gammaproteobacteria</taxon>
        <taxon>Lysobacterales</taxon>
        <taxon>Lysobacteraceae</taxon>
        <taxon>Xanthomonas</taxon>
    </lineage>
</organism>
<feature type="region of interest" description="Disordered" evidence="1">
    <location>
        <begin position="32"/>
        <end position="53"/>
    </location>
</feature>
<evidence type="ECO:0000259" key="3">
    <source>
        <dbReference type="Pfam" id="PF13827"/>
    </source>
</evidence>
<accession>A0A2N3RDL8</accession>
<dbReference type="Proteomes" id="UP000233720">
    <property type="component" value="Unassembled WGS sequence"/>
</dbReference>
<sequence length="163" mass="17217">MNRFRLFIIMNMFLSGVAYGQTACPVGVAPGSPQCGPDSGTSRGDIPDPPPRPTGEWLKTWGAIAGSNSTGETGAVTGKLTRQEAEKRAIQLCAEGGAPDCKVNLTYKNQCAVSVSSDKKSFFQGAESKEIATNLAMKDCESYGGGKCAIIYSGCSDPIFKKY</sequence>
<comment type="caution">
    <text evidence="4">The sequence shown here is derived from an EMBL/GenBank/DDBJ whole genome shotgun (WGS) entry which is preliminary data.</text>
</comment>
<evidence type="ECO:0000256" key="1">
    <source>
        <dbReference type="SAM" id="MobiDB-lite"/>
    </source>
</evidence>
<evidence type="ECO:0000313" key="5">
    <source>
        <dbReference type="EMBL" id="PKV14849.1"/>
    </source>
</evidence>